<dbReference type="InterPro" id="IPR001099">
    <property type="entry name" value="Chalcone/stilbene_synt_N"/>
</dbReference>
<dbReference type="PANTHER" id="PTHR11877:SF80">
    <property type="entry name" value="CHALCONE SYNTHASE 1"/>
    <property type="match status" value="1"/>
</dbReference>
<dbReference type="FunFam" id="3.40.47.10:FF:000025">
    <property type="entry name" value="Chalcone synthase 2"/>
    <property type="match status" value="1"/>
</dbReference>
<gene>
    <name evidence="3" type="primary">CHS1</name>
    <name evidence="3" type="ORF">QJS10_CPB22g00454</name>
</gene>
<dbReference type="SUPFAM" id="SSF53901">
    <property type="entry name" value="Thiolase-like"/>
    <property type="match status" value="1"/>
</dbReference>
<dbReference type="Gene3D" id="3.40.47.10">
    <property type="match status" value="1"/>
</dbReference>
<feature type="domain" description="Chalcone/stilbene synthase N-terminal" evidence="2">
    <location>
        <begin position="1"/>
        <end position="164"/>
    </location>
</feature>
<reference evidence="3" key="1">
    <citation type="journal article" date="2023" name="Nat. Commun.">
        <title>Diploid and tetraploid genomes of Acorus and the evolution of monocots.</title>
        <authorList>
            <person name="Ma L."/>
            <person name="Liu K.W."/>
            <person name="Li Z."/>
            <person name="Hsiao Y.Y."/>
            <person name="Qi Y."/>
            <person name="Fu T."/>
            <person name="Tang G.D."/>
            <person name="Zhang D."/>
            <person name="Sun W.H."/>
            <person name="Liu D.K."/>
            <person name="Li Y."/>
            <person name="Chen G.Z."/>
            <person name="Liu X.D."/>
            <person name="Liao X.Y."/>
            <person name="Jiang Y.T."/>
            <person name="Yu X."/>
            <person name="Hao Y."/>
            <person name="Huang J."/>
            <person name="Zhao X.W."/>
            <person name="Ke S."/>
            <person name="Chen Y.Y."/>
            <person name="Wu W.L."/>
            <person name="Hsu J.L."/>
            <person name="Lin Y.F."/>
            <person name="Huang M.D."/>
            <person name="Li C.Y."/>
            <person name="Huang L."/>
            <person name="Wang Z.W."/>
            <person name="Zhao X."/>
            <person name="Zhong W.Y."/>
            <person name="Peng D.H."/>
            <person name="Ahmad S."/>
            <person name="Lan S."/>
            <person name="Zhang J.S."/>
            <person name="Tsai W.C."/>
            <person name="Van de Peer Y."/>
            <person name="Liu Z.J."/>
        </authorList>
    </citation>
    <scope>NUCLEOTIDE SEQUENCE</scope>
    <source>
        <strain evidence="3">CP</strain>
    </source>
</reference>
<evidence type="ECO:0000256" key="1">
    <source>
        <dbReference type="ARBA" id="ARBA00005531"/>
    </source>
</evidence>
<accession>A0AAV9BY26</accession>
<dbReference type="EMBL" id="JAUJYO010000022">
    <property type="protein sequence ID" value="KAK1281700.1"/>
    <property type="molecule type" value="Genomic_DNA"/>
</dbReference>
<evidence type="ECO:0000313" key="4">
    <source>
        <dbReference type="Proteomes" id="UP001180020"/>
    </source>
</evidence>
<dbReference type="InterPro" id="IPR011141">
    <property type="entry name" value="Polyketide_synthase_type-III"/>
</dbReference>
<dbReference type="Pfam" id="PF00195">
    <property type="entry name" value="Chal_sti_synt_N"/>
    <property type="match status" value="1"/>
</dbReference>
<dbReference type="InterPro" id="IPR016039">
    <property type="entry name" value="Thiolase-like"/>
</dbReference>
<organism evidence="3 4">
    <name type="scientific">Acorus calamus</name>
    <name type="common">Sweet flag</name>
    <dbReference type="NCBI Taxonomy" id="4465"/>
    <lineage>
        <taxon>Eukaryota</taxon>
        <taxon>Viridiplantae</taxon>
        <taxon>Streptophyta</taxon>
        <taxon>Embryophyta</taxon>
        <taxon>Tracheophyta</taxon>
        <taxon>Spermatophyta</taxon>
        <taxon>Magnoliopsida</taxon>
        <taxon>Liliopsida</taxon>
        <taxon>Acoraceae</taxon>
        <taxon>Acorus</taxon>
    </lineage>
</organism>
<comment type="similarity">
    <text evidence="1">Belongs to the thiolase-like superfamily. Chalcone/stilbene synthases family.</text>
</comment>
<dbReference type="GO" id="GO:0030639">
    <property type="term" value="P:polyketide biosynthetic process"/>
    <property type="evidence" value="ECO:0007669"/>
    <property type="project" value="TreeGrafter"/>
</dbReference>
<reference evidence="3" key="2">
    <citation type="submission" date="2023-06" db="EMBL/GenBank/DDBJ databases">
        <authorList>
            <person name="Ma L."/>
            <person name="Liu K.-W."/>
            <person name="Li Z."/>
            <person name="Hsiao Y.-Y."/>
            <person name="Qi Y."/>
            <person name="Fu T."/>
            <person name="Tang G."/>
            <person name="Zhang D."/>
            <person name="Sun W.-H."/>
            <person name="Liu D.-K."/>
            <person name="Li Y."/>
            <person name="Chen G.-Z."/>
            <person name="Liu X.-D."/>
            <person name="Liao X.-Y."/>
            <person name="Jiang Y.-T."/>
            <person name="Yu X."/>
            <person name="Hao Y."/>
            <person name="Huang J."/>
            <person name="Zhao X.-W."/>
            <person name="Ke S."/>
            <person name="Chen Y.-Y."/>
            <person name="Wu W.-L."/>
            <person name="Hsu J.-L."/>
            <person name="Lin Y.-F."/>
            <person name="Huang M.-D."/>
            <person name="Li C.-Y."/>
            <person name="Huang L."/>
            <person name="Wang Z.-W."/>
            <person name="Zhao X."/>
            <person name="Zhong W.-Y."/>
            <person name="Peng D.-H."/>
            <person name="Ahmad S."/>
            <person name="Lan S."/>
            <person name="Zhang J.-S."/>
            <person name="Tsai W.-C."/>
            <person name="Van De Peer Y."/>
            <person name="Liu Z.-J."/>
        </authorList>
    </citation>
    <scope>NUCLEOTIDE SEQUENCE</scope>
    <source>
        <strain evidence="3">CP</strain>
        <tissue evidence="3">Leaves</tissue>
    </source>
</reference>
<dbReference type="Proteomes" id="UP001180020">
    <property type="component" value="Unassembled WGS sequence"/>
</dbReference>
<name>A0AAV9BY26_ACOCL</name>
<dbReference type="PANTHER" id="PTHR11877">
    <property type="entry name" value="HYDROXYMETHYLGLUTARYL-COA SYNTHASE"/>
    <property type="match status" value="1"/>
</dbReference>
<sequence>MIDKRYMHVTEEMLNAHPNMCDDTAPSLNVRQDLAVESVPRLGAEAALKALAEWGRPKSQITHLIFSTTCGIDMPGADYKLLRLLDLPHDTRRVMLYQQGCFASGTALRVAKDLVKNNRGARVLVVCAEIFAVIFNQPNEARLDGLVGQALFGDGAAAMIIGSDVEPAFSNSVDGFKHRARFGRSYIGESEGGGVNVSPCEGCAGVDIGEY</sequence>
<comment type="caution">
    <text evidence="3">The sequence shown here is derived from an EMBL/GenBank/DDBJ whole genome shotgun (WGS) entry which is preliminary data.</text>
</comment>
<keyword evidence="4" id="KW-1185">Reference proteome</keyword>
<dbReference type="AlphaFoldDB" id="A0AAV9BY26"/>
<protein>
    <submittedName>
        <fullName evidence="3">Chalcone synthase 1</fullName>
    </submittedName>
</protein>
<dbReference type="GO" id="GO:0016747">
    <property type="term" value="F:acyltransferase activity, transferring groups other than amino-acyl groups"/>
    <property type="evidence" value="ECO:0007669"/>
    <property type="project" value="InterPro"/>
</dbReference>
<evidence type="ECO:0000259" key="2">
    <source>
        <dbReference type="Pfam" id="PF00195"/>
    </source>
</evidence>
<evidence type="ECO:0000313" key="3">
    <source>
        <dbReference type="EMBL" id="KAK1281700.1"/>
    </source>
</evidence>
<proteinExistence type="inferred from homology"/>